<dbReference type="Gene3D" id="2.60.120.1140">
    <property type="entry name" value="Protein of unknown function DUF192"/>
    <property type="match status" value="1"/>
</dbReference>
<evidence type="ECO:0000313" key="1">
    <source>
        <dbReference type="EMBL" id="SHI47880.1"/>
    </source>
</evidence>
<keyword evidence="2" id="KW-1185">Reference proteome</keyword>
<accession>A0ABY1I2I5</accession>
<dbReference type="RefSeq" id="WP_231952787.1">
    <property type="nucleotide sequence ID" value="NZ_BDIO01000006.1"/>
</dbReference>
<dbReference type="Proteomes" id="UP000184390">
    <property type="component" value="Unassembled WGS sequence"/>
</dbReference>
<proteinExistence type="predicted"/>
<evidence type="ECO:0000313" key="2">
    <source>
        <dbReference type="Proteomes" id="UP000184390"/>
    </source>
</evidence>
<comment type="caution">
    <text evidence="1">The sequence shown here is derived from an EMBL/GenBank/DDBJ whole genome shotgun (WGS) entry which is preliminary data.</text>
</comment>
<organism evidence="1 2">
    <name type="scientific">Actinomyces denticolens</name>
    <dbReference type="NCBI Taxonomy" id="52767"/>
    <lineage>
        <taxon>Bacteria</taxon>
        <taxon>Bacillati</taxon>
        <taxon>Actinomycetota</taxon>
        <taxon>Actinomycetes</taxon>
        <taxon>Actinomycetales</taxon>
        <taxon>Actinomycetaceae</taxon>
        <taxon>Actinomyces</taxon>
    </lineage>
</organism>
<reference evidence="1 2" key="1">
    <citation type="submission" date="2016-11" db="EMBL/GenBank/DDBJ databases">
        <authorList>
            <person name="Varghese N."/>
            <person name="Submissions S."/>
        </authorList>
    </citation>
    <scope>NUCLEOTIDE SEQUENCE [LARGE SCALE GENOMIC DNA]</scope>
    <source>
        <strain evidence="1 2">PA</strain>
    </source>
</reference>
<dbReference type="InterPro" id="IPR038695">
    <property type="entry name" value="Saro_0823-like_sf"/>
</dbReference>
<gene>
    <name evidence="1" type="ORF">SAMN05216246_102222</name>
</gene>
<dbReference type="EMBL" id="FQYL01000002">
    <property type="protein sequence ID" value="SHI47880.1"/>
    <property type="molecule type" value="Genomic_DNA"/>
</dbReference>
<name>A0ABY1I2I5_9ACTO</name>
<evidence type="ECO:0008006" key="3">
    <source>
        <dbReference type="Google" id="ProtNLM"/>
    </source>
</evidence>
<protein>
    <recommendedName>
        <fullName evidence="3">DUF192 domain-containing protein</fullName>
    </recommendedName>
</protein>
<sequence>MTSTSPVWSSDDPSVLPLLIVDGRVTSVRVWTARTRAERNKGLLGTDGIAGALWIPRCNWIHCFGMRYALDAVYLSRAG</sequence>